<dbReference type="InterPro" id="IPR050109">
    <property type="entry name" value="HTH-type_TetR-like_transc_reg"/>
</dbReference>
<dbReference type="EMBL" id="MVIE01000013">
    <property type="protein sequence ID" value="ORB41094.1"/>
    <property type="molecule type" value="Genomic_DNA"/>
</dbReference>
<evidence type="ECO:0000313" key="5">
    <source>
        <dbReference type="Proteomes" id="UP000192513"/>
    </source>
</evidence>
<evidence type="ECO:0000259" key="3">
    <source>
        <dbReference type="PROSITE" id="PS50977"/>
    </source>
</evidence>
<feature type="domain" description="HTH tetR-type" evidence="3">
    <location>
        <begin position="14"/>
        <end position="74"/>
    </location>
</feature>
<reference evidence="4 5" key="1">
    <citation type="submission" date="2017-02" db="EMBL/GenBank/DDBJ databases">
        <title>The new phylogeny of genus Mycobacterium.</title>
        <authorList>
            <person name="Tortoli E."/>
            <person name="Trovato A."/>
            <person name="Cirillo D.M."/>
        </authorList>
    </citation>
    <scope>NUCLEOTIDE SEQUENCE [LARGE SCALE GENOMIC DNA]</scope>
    <source>
        <strain evidence="4 5">DSM 45000</strain>
    </source>
</reference>
<evidence type="ECO:0000313" key="4">
    <source>
        <dbReference type="EMBL" id="ORB41094.1"/>
    </source>
</evidence>
<feature type="DNA-binding region" description="H-T-H motif" evidence="2">
    <location>
        <begin position="37"/>
        <end position="56"/>
    </location>
</feature>
<organism evidence="4 5">
    <name type="scientific">Mycobacterium paraseoulense</name>
    <dbReference type="NCBI Taxonomy" id="590652"/>
    <lineage>
        <taxon>Bacteria</taxon>
        <taxon>Bacillati</taxon>
        <taxon>Actinomycetota</taxon>
        <taxon>Actinomycetes</taxon>
        <taxon>Mycobacteriales</taxon>
        <taxon>Mycobacteriaceae</taxon>
        <taxon>Mycobacterium</taxon>
    </lineage>
</organism>
<dbReference type="PROSITE" id="PS50977">
    <property type="entry name" value="HTH_TETR_2"/>
    <property type="match status" value="1"/>
</dbReference>
<name>A0A1X0IBP7_9MYCO</name>
<dbReference type="PANTHER" id="PTHR30055">
    <property type="entry name" value="HTH-TYPE TRANSCRIPTIONAL REGULATOR RUTR"/>
    <property type="match status" value="1"/>
</dbReference>
<dbReference type="SUPFAM" id="SSF46689">
    <property type="entry name" value="Homeodomain-like"/>
    <property type="match status" value="1"/>
</dbReference>
<gene>
    <name evidence="4" type="ORF">BST39_12305</name>
</gene>
<dbReference type="PANTHER" id="PTHR30055:SF146">
    <property type="entry name" value="HTH-TYPE TRANSCRIPTIONAL DUAL REGULATOR CECR"/>
    <property type="match status" value="1"/>
</dbReference>
<keyword evidence="5" id="KW-1185">Reference proteome</keyword>
<accession>A0A1X0IBP7</accession>
<dbReference type="Proteomes" id="UP000192513">
    <property type="component" value="Unassembled WGS sequence"/>
</dbReference>
<dbReference type="InterPro" id="IPR009057">
    <property type="entry name" value="Homeodomain-like_sf"/>
</dbReference>
<dbReference type="GO" id="GO:0003700">
    <property type="term" value="F:DNA-binding transcription factor activity"/>
    <property type="evidence" value="ECO:0007669"/>
    <property type="project" value="TreeGrafter"/>
</dbReference>
<evidence type="ECO:0000256" key="2">
    <source>
        <dbReference type="PROSITE-ProRule" id="PRU00335"/>
    </source>
</evidence>
<evidence type="ECO:0000256" key="1">
    <source>
        <dbReference type="ARBA" id="ARBA00023125"/>
    </source>
</evidence>
<sequence length="213" mass="23704">MPREPRWELNAKALQTRQLILDQARTLFLERGYAGTRIEHITTACGLSRGAFYAYFASKLEVFEALGTSTYKSQLAVIARLGELPKPCALSDVRAWVTEYFEFMAEHGAFMLSSAQGGPQDPEFRDRVRILTVRTARRFGRLIEEHSGRSEGADAALGVVAMSTLERSWFYVYGTQLKLKPNEVMNAVAETLHGLLLPVRSDTAADASTVAKN</sequence>
<dbReference type="Pfam" id="PF00440">
    <property type="entry name" value="TetR_N"/>
    <property type="match status" value="1"/>
</dbReference>
<dbReference type="GO" id="GO:0000976">
    <property type="term" value="F:transcription cis-regulatory region binding"/>
    <property type="evidence" value="ECO:0007669"/>
    <property type="project" value="TreeGrafter"/>
</dbReference>
<comment type="caution">
    <text evidence="4">The sequence shown here is derived from an EMBL/GenBank/DDBJ whole genome shotgun (WGS) entry which is preliminary data.</text>
</comment>
<dbReference type="STRING" id="590652.BST39_12305"/>
<keyword evidence="1 2" id="KW-0238">DNA-binding</keyword>
<protein>
    <recommendedName>
        <fullName evidence="3">HTH tetR-type domain-containing protein</fullName>
    </recommendedName>
</protein>
<proteinExistence type="predicted"/>
<dbReference type="AlphaFoldDB" id="A0A1X0IBP7"/>
<dbReference type="Gene3D" id="1.10.357.10">
    <property type="entry name" value="Tetracycline Repressor, domain 2"/>
    <property type="match status" value="1"/>
</dbReference>
<dbReference type="PRINTS" id="PR00455">
    <property type="entry name" value="HTHTETR"/>
</dbReference>
<dbReference type="InterPro" id="IPR001647">
    <property type="entry name" value="HTH_TetR"/>
</dbReference>